<sequence>MAVNEIAIEGAAGGDPLEQLGFLLARHGAVANSRVQRAFGSCGLAPRAGATLMLLGGCGSMGQQGLVAALEVDPSIMVAILNDLESAQLVERRRDPADRRRHIVAITDQGRGVLAEARAAVDEVERGLFGDLSPEEVAALRGLLARVRTSPGDEVCSEG</sequence>
<dbReference type="SUPFAM" id="SSF46785">
    <property type="entry name" value="Winged helix' DNA-binding domain"/>
    <property type="match status" value="1"/>
</dbReference>
<reference evidence="2 3" key="1">
    <citation type="submission" date="2017-06" db="EMBL/GenBank/DDBJ databases">
        <authorList>
            <person name="Kim H.J."/>
            <person name="Triplett B.A."/>
        </authorList>
    </citation>
    <scope>NUCLEOTIDE SEQUENCE [LARGE SCALE GENOMIC DNA]</scope>
    <source>
        <strain evidence="2 3">CGMCC 4.1858</strain>
    </source>
</reference>
<proteinExistence type="predicted"/>
<evidence type="ECO:0000259" key="1">
    <source>
        <dbReference type="PROSITE" id="PS50995"/>
    </source>
</evidence>
<dbReference type="EMBL" id="FZOF01000005">
    <property type="protein sequence ID" value="SNS36252.1"/>
    <property type="molecule type" value="Genomic_DNA"/>
</dbReference>
<dbReference type="AlphaFoldDB" id="A0A239DX25"/>
<dbReference type="InterPro" id="IPR000835">
    <property type="entry name" value="HTH_MarR-typ"/>
</dbReference>
<dbReference type="RefSeq" id="WP_245938790.1">
    <property type="nucleotide sequence ID" value="NZ_FZOF01000005.1"/>
</dbReference>
<dbReference type="PRINTS" id="PR00598">
    <property type="entry name" value="HTHMARR"/>
</dbReference>
<dbReference type="InterPro" id="IPR039422">
    <property type="entry name" value="MarR/SlyA-like"/>
</dbReference>
<dbReference type="SMART" id="SM00347">
    <property type="entry name" value="HTH_MARR"/>
    <property type="match status" value="1"/>
</dbReference>
<dbReference type="GO" id="GO:0006950">
    <property type="term" value="P:response to stress"/>
    <property type="evidence" value="ECO:0007669"/>
    <property type="project" value="TreeGrafter"/>
</dbReference>
<keyword evidence="3" id="KW-1185">Reference proteome</keyword>
<name>A0A239DX25_9ACTN</name>
<dbReference type="Pfam" id="PF01047">
    <property type="entry name" value="MarR"/>
    <property type="match status" value="1"/>
</dbReference>
<dbReference type="InterPro" id="IPR036390">
    <property type="entry name" value="WH_DNA-bd_sf"/>
</dbReference>
<dbReference type="InterPro" id="IPR036388">
    <property type="entry name" value="WH-like_DNA-bd_sf"/>
</dbReference>
<dbReference type="Proteomes" id="UP000198280">
    <property type="component" value="Unassembled WGS sequence"/>
</dbReference>
<organism evidence="2 3">
    <name type="scientific">Actinacidiphila glaucinigra</name>
    <dbReference type="NCBI Taxonomy" id="235986"/>
    <lineage>
        <taxon>Bacteria</taxon>
        <taxon>Bacillati</taxon>
        <taxon>Actinomycetota</taxon>
        <taxon>Actinomycetes</taxon>
        <taxon>Kitasatosporales</taxon>
        <taxon>Streptomycetaceae</taxon>
        <taxon>Actinacidiphila</taxon>
    </lineage>
</organism>
<accession>A0A239DX25</accession>
<dbReference type="PROSITE" id="PS50995">
    <property type="entry name" value="HTH_MARR_2"/>
    <property type="match status" value="1"/>
</dbReference>
<gene>
    <name evidence="2" type="ORF">SAMN05216252_105172</name>
</gene>
<dbReference type="PANTHER" id="PTHR33164:SF99">
    <property type="entry name" value="MARR FAMILY REGULATORY PROTEIN"/>
    <property type="match status" value="1"/>
</dbReference>
<dbReference type="Gene3D" id="1.10.10.10">
    <property type="entry name" value="Winged helix-like DNA-binding domain superfamily/Winged helix DNA-binding domain"/>
    <property type="match status" value="1"/>
</dbReference>
<dbReference type="GO" id="GO:0003700">
    <property type="term" value="F:DNA-binding transcription factor activity"/>
    <property type="evidence" value="ECO:0007669"/>
    <property type="project" value="InterPro"/>
</dbReference>
<protein>
    <submittedName>
        <fullName evidence="2">Transcriptional regulator, MarR family</fullName>
    </submittedName>
</protein>
<evidence type="ECO:0000313" key="3">
    <source>
        <dbReference type="Proteomes" id="UP000198280"/>
    </source>
</evidence>
<feature type="domain" description="HTH marR-type" evidence="1">
    <location>
        <begin position="17"/>
        <end position="149"/>
    </location>
</feature>
<dbReference type="PANTHER" id="PTHR33164">
    <property type="entry name" value="TRANSCRIPTIONAL REGULATOR, MARR FAMILY"/>
    <property type="match status" value="1"/>
</dbReference>
<evidence type="ECO:0000313" key="2">
    <source>
        <dbReference type="EMBL" id="SNS36252.1"/>
    </source>
</evidence>